<dbReference type="OrthoDB" id="826539at2"/>
<dbReference type="eggNOG" id="ENOG5032ZMJ">
    <property type="taxonomic scope" value="Bacteria"/>
</dbReference>
<accession>A0A084IMA2</accession>
<proteinExistence type="predicted"/>
<sequence length="87" mass="9812">MADRQVTHSGKDRDGDITKLCKPGESWTPRTKSDAINDIESKTHTYFVRQQGGQRVDIEVVNGSSGKYLRTDRDKTTKNNLDDLPDC</sequence>
<evidence type="ECO:0008006" key="4">
    <source>
        <dbReference type="Google" id="ProtNLM"/>
    </source>
</evidence>
<keyword evidence="3" id="KW-1185">Reference proteome</keyword>
<dbReference type="EMBL" id="APNK01000009">
    <property type="protein sequence ID" value="KEZ77836.1"/>
    <property type="molecule type" value="Genomic_DNA"/>
</dbReference>
<organism evidence="2 3">
    <name type="scientific">Salinisphaera hydrothermalis (strain C41B8)</name>
    <dbReference type="NCBI Taxonomy" id="1304275"/>
    <lineage>
        <taxon>Bacteria</taxon>
        <taxon>Pseudomonadati</taxon>
        <taxon>Pseudomonadota</taxon>
        <taxon>Gammaproteobacteria</taxon>
        <taxon>Salinisphaerales</taxon>
        <taxon>Salinisphaeraceae</taxon>
        <taxon>Salinisphaera</taxon>
    </lineage>
</organism>
<dbReference type="RefSeq" id="WP_037336583.1">
    <property type="nucleotide sequence ID" value="NZ_APNK01000009.1"/>
</dbReference>
<name>A0A084IMA2_SALHC</name>
<comment type="caution">
    <text evidence="2">The sequence shown here is derived from an EMBL/GenBank/DDBJ whole genome shotgun (WGS) entry which is preliminary data.</text>
</comment>
<feature type="region of interest" description="Disordered" evidence="1">
    <location>
        <begin position="68"/>
        <end position="87"/>
    </location>
</feature>
<feature type="compositionally biased region" description="Basic and acidic residues" evidence="1">
    <location>
        <begin position="1"/>
        <end position="19"/>
    </location>
</feature>
<dbReference type="Pfam" id="PF13031">
    <property type="entry name" value="DUF3892"/>
    <property type="match status" value="1"/>
</dbReference>
<dbReference type="InterPro" id="IPR024997">
    <property type="entry name" value="DUF3892"/>
</dbReference>
<dbReference type="Proteomes" id="UP000028302">
    <property type="component" value="Unassembled WGS sequence"/>
</dbReference>
<gene>
    <name evidence="2" type="ORF">C41B8_08470</name>
</gene>
<reference evidence="2 3" key="1">
    <citation type="submission" date="2013-03" db="EMBL/GenBank/DDBJ databases">
        <title>Salinisphaera hydrothermalis C41B8 Genome Sequencing.</title>
        <authorList>
            <person name="Li C."/>
            <person name="Lai Q."/>
            <person name="Shao Z."/>
        </authorList>
    </citation>
    <scope>NUCLEOTIDE SEQUENCE [LARGE SCALE GENOMIC DNA]</scope>
    <source>
        <strain evidence="2 3">C41B8</strain>
    </source>
</reference>
<protein>
    <recommendedName>
        <fullName evidence="4">DUF3892 domain-containing protein</fullName>
    </recommendedName>
</protein>
<dbReference type="STRING" id="1304275.C41B8_08470"/>
<evidence type="ECO:0000313" key="2">
    <source>
        <dbReference type="EMBL" id="KEZ77836.1"/>
    </source>
</evidence>
<evidence type="ECO:0000313" key="3">
    <source>
        <dbReference type="Proteomes" id="UP000028302"/>
    </source>
</evidence>
<feature type="region of interest" description="Disordered" evidence="1">
    <location>
        <begin position="1"/>
        <end position="36"/>
    </location>
</feature>
<feature type="compositionally biased region" description="Basic and acidic residues" evidence="1">
    <location>
        <begin position="69"/>
        <end position="81"/>
    </location>
</feature>
<dbReference type="AlphaFoldDB" id="A0A084IMA2"/>
<evidence type="ECO:0000256" key="1">
    <source>
        <dbReference type="SAM" id="MobiDB-lite"/>
    </source>
</evidence>